<comment type="similarity">
    <text evidence="1">Belongs to the P-Pant transferase superfamily. Gsp/Sfp/HetI/AcpT family.</text>
</comment>
<dbReference type="Pfam" id="PF01648">
    <property type="entry name" value="ACPS"/>
    <property type="match status" value="1"/>
</dbReference>
<dbReference type="EMBL" id="CP099489">
    <property type="protein sequence ID" value="USQ80830.1"/>
    <property type="molecule type" value="Genomic_DNA"/>
</dbReference>
<dbReference type="InterPro" id="IPR050559">
    <property type="entry name" value="P-Pant_transferase_sf"/>
</dbReference>
<evidence type="ECO:0000313" key="5">
    <source>
        <dbReference type="Proteomes" id="UP001056455"/>
    </source>
</evidence>
<dbReference type="RefSeq" id="WP_252594218.1">
    <property type="nucleotide sequence ID" value="NZ_CP099489.1"/>
</dbReference>
<accession>A0ABY4YVR9</accession>
<dbReference type="PANTHER" id="PTHR12215">
    <property type="entry name" value="PHOSPHOPANTETHEINE TRANSFERASE"/>
    <property type="match status" value="1"/>
</dbReference>
<dbReference type="Proteomes" id="UP001056455">
    <property type="component" value="Chromosome"/>
</dbReference>
<evidence type="ECO:0000313" key="4">
    <source>
        <dbReference type="EMBL" id="USQ80830.1"/>
    </source>
</evidence>
<keyword evidence="5" id="KW-1185">Reference proteome</keyword>
<sequence>MTVRVEDSAARWPQAGTAIVEWTPRARLTVERAWLSPEELTRGQRLVPPLGEQWLAARCWVRARLALRLGCDPADVPLLADERGRLFLDGCVGPGDFNVSHTQHVLALAVSGSRVGVDVEEAPPAGEDLVALAQVVGTVEEVDQLRHLPETERSAAFQRWWVRKEAVLKADGAGFLSDPRLVHVGVTQVEAPEPWTVLDHGPLRHPDAEVTSPHTLLATAHDTPSGAVSTRVLQVSTSTTLR</sequence>
<dbReference type="GO" id="GO:0016740">
    <property type="term" value="F:transferase activity"/>
    <property type="evidence" value="ECO:0007669"/>
    <property type="project" value="UniProtKB-KW"/>
</dbReference>
<name>A0ABY4YVR9_9MICO</name>
<protein>
    <submittedName>
        <fullName evidence="4">4'-phosphopantetheinyl transferase superfamily protein</fullName>
    </submittedName>
</protein>
<keyword evidence="2 4" id="KW-0808">Transferase</keyword>
<evidence type="ECO:0000256" key="2">
    <source>
        <dbReference type="ARBA" id="ARBA00022679"/>
    </source>
</evidence>
<evidence type="ECO:0000259" key="3">
    <source>
        <dbReference type="Pfam" id="PF01648"/>
    </source>
</evidence>
<dbReference type="Gene3D" id="3.90.470.20">
    <property type="entry name" value="4'-phosphopantetheinyl transferase domain"/>
    <property type="match status" value="1"/>
</dbReference>
<evidence type="ECO:0000256" key="1">
    <source>
        <dbReference type="ARBA" id="ARBA00010990"/>
    </source>
</evidence>
<reference evidence="4" key="1">
    <citation type="submission" date="2022-06" db="EMBL/GenBank/DDBJ databases">
        <title>Ornithinimicrobium HY1793.</title>
        <authorList>
            <person name="Huang Y."/>
        </authorList>
    </citation>
    <scope>NUCLEOTIDE SEQUENCE</scope>
    <source>
        <strain evidence="4">HY1793</strain>
    </source>
</reference>
<dbReference type="SUPFAM" id="SSF56214">
    <property type="entry name" value="4'-phosphopantetheinyl transferase"/>
    <property type="match status" value="2"/>
</dbReference>
<organism evidence="4 5">
    <name type="scientific">Ornithinimicrobium faecis</name>
    <dbReference type="NCBI Taxonomy" id="2934158"/>
    <lineage>
        <taxon>Bacteria</taxon>
        <taxon>Bacillati</taxon>
        <taxon>Actinomycetota</taxon>
        <taxon>Actinomycetes</taxon>
        <taxon>Micrococcales</taxon>
        <taxon>Ornithinimicrobiaceae</taxon>
        <taxon>Ornithinimicrobium</taxon>
    </lineage>
</organism>
<feature type="domain" description="4'-phosphopantetheinyl transferase" evidence="3">
    <location>
        <begin position="114"/>
        <end position="192"/>
    </location>
</feature>
<dbReference type="InterPro" id="IPR008278">
    <property type="entry name" value="4-PPantetheinyl_Trfase_dom"/>
</dbReference>
<dbReference type="PANTHER" id="PTHR12215:SF10">
    <property type="entry name" value="L-AMINOADIPATE-SEMIALDEHYDE DEHYDROGENASE-PHOSPHOPANTETHEINYL TRANSFERASE"/>
    <property type="match status" value="1"/>
</dbReference>
<proteinExistence type="inferred from homology"/>
<dbReference type="InterPro" id="IPR037143">
    <property type="entry name" value="4-PPantetheinyl_Trfase_dom_sf"/>
</dbReference>
<gene>
    <name evidence="4" type="ORF">NF556_04015</name>
</gene>